<evidence type="ECO:0000256" key="2">
    <source>
        <dbReference type="ARBA" id="ARBA00023125"/>
    </source>
</evidence>
<dbReference type="RefSeq" id="WP_290362637.1">
    <property type="nucleotide sequence ID" value="NZ_JAUFQU010000001.1"/>
</dbReference>
<dbReference type="Pfam" id="PF12833">
    <property type="entry name" value="HTH_18"/>
    <property type="match status" value="1"/>
</dbReference>
<protein>
    <submittedName>
        <fullName evidence="5">AraC family transcriptional regulator</fullName>
    </submittedName>
</protein>
<dbReference type="Proteomes" id="UP001242368">
    <property type="component" value="Unassembled WGS sequence"/>
</dbReference>
<dbReference type="PANTHER" id="PTHR43280">
    <property type="entry name" value="ARAC-FAMILY TRANSCRIPTIONAL REGULATOR"/>
    <property type="match status" value="1"/>
</dbReference>
<organism evidence="5 6">
    <name type="scientific">Paenimyroides ceti</name>
    <dbReference type="NCBI Taxonomy" id="395087"/>
    <lineage>
        <taxon>Bacteria</taxon>
        <taxon>Pseudomonadati</taxon>
        <taxon>Bacteroidota</taxon>
        <taxon>Flavobacteriia</taxon>
        <taxon>Flavobacteriales</taxon>
        <taxon>Flavobacteriaceae</taxon>
        <taxon>Paenimyroides</taxon>
    </lineage>
</organism>
<name>A0ABT8CTZ9_9FLAO</name>
<dbReference type="SUPFAM" id="SSF46689">
    <property type="entry name" value="Homeodomain-like"/>
    <property type="match status" value="2"/>
</dbReference>
<evidence type="ECO:0000256" key="1">
    <source>
        <dbReference type="ARBA" id="ARBA00023015"/>
    </source>
</evidence>
<dbReference type="EMBL" id="JAUFQU010000001">
    <property type="protein sequence ID" value="MDN3706569.1"/>
    <property type="molecule type" value="Genomic_DNA"/>
</dbReference>
<dbReference type="Gene3D" id="1.10.10.60">
    <property type="entry name" value="Homeodomain-like"/>
    <property type="match status" value="2"/>
</dbReference>
<dbReference type="PROSITE" id="PS01124">
    <property type="entry name" value="HTH_ARAC_FAMILY_2"/>
    <property type="match status" value="1"/>
</dbReference>
<keyword evidence="6" id="KW-1185">Reference proteome</keyword>
<evidence type="ECO:0000256" key="3">
    <source>
        <dbReference type="ARBA" id="ARBA00023163"/>
    </source>
</evidence>
<dbReference type="PROSITE" id="PS00041">
    <property type="entry name" value="HTH_ARAC_FAMILY_1"/>
    <property type="match status" value="1"/>
</dbReference>
<evidence type="ECO:0000259" key="4">
    <source>
        <dbReference type="PROSITE" id="PS01124"/>
    </source>
</evidence>
<accession>A0ABT8CTZ9</accession>
<dbReference type="SMART" id="SM00342">
    <property type="entry name" value="HTH_ARAC"/>
    <property type="match status" value="1"/>
</dbReference>
<comment type="caution">
    <text evidence="5">The sequence shown here is derived from an EMBL/GenBank/DDBJ whole genome shotgun (WGS) entry which is preliminary data.</text>
</comment>
<dbReference type="InterPro" id="IPR018062">
    <property type="entry name" value="HTH_AraC-typ_CS"/>
</dbReference>
<proteinExistence type="predicted"/>
<feature type="domain" description="HTH araC/xylS-type" evidence="4">
    <location>
        <begin position="146"/>
        <end position="242"/>
    </location>
</feature>
<reference evidence="6" key="1">
    <citation type="journal article" date="2019" name="Int. J. Syst. Evol. Microbiol.">
        <title>The Global Catalogue of Microorganisms (GCM) 10K type strain sequencing project: providing services to taxonomists for standard genome sequencing and annotation.</title>
        <authorList>
            <consortium name="The Broad Institute Genomics Platform"/>
            <consortium name="The Broad Institute Genome Sequencing Center for Infectious Disease"/>
            <person name="Wu L."/>
            <person name="Ma J."/>
        </authorList>
    </citation>
    <scope>NUCLEOTIDE SEQUENCE [LARGE SCALE GENOMIC DNA]</scope>
    <source>
        <strain evidence="6">CECT 7184</strain>
    </source>
</reference>
<dbReference type="InterPro" id="IPR009057">
    <property type="entry name" value="Homeodomain-like_sf"/>
</dbReference>
<gene>
    <name evidence="5" type="ORF">QW060_05430</name>
</gene>
<evidence type="ECO:0000313" key="6">
    <source>
        <dbReference type="Proteomes" id="UP001242368"/>
    </source>
</evidence>
<keyword evidence="1" id="KW-0805">Transcription regulation</keyword>
<dbReference type="InterPro" id="IPR018060">
    <property type="entry name" value="HTH_AraC"/>
</dbReference>
<dbReference type="PANTHER" id="PTHR43280:SF2">
    <property type="entry name" value="HTH-TYPE TRANSCRIPTIONAL REGULATOR EXSA"/>
    <property type="match status" value="1"/>
</dbReference>
<keyword evidence="3" id="KW-0804">Transcription</keyword>
<keyword evidence="2" id="KW-0238">DNA-binding</keyword>
<evidence type="ECO:0000313" key="5">
    <source>
        <dbReference type="EMBL" id="MDN3706569.1"/>
    </source>
</evidence>
<sequence>MFYFDRNFGFFLGPLTDNKYHKHYALQISVSTQSNLALSDKKGKNLFGKALLLPSKVEHALTCNTNQLTILINPLSSVGHYLKLKFDSTDPVVFNNYISDELLRTLDKFERNEWSFEMVCQSVSQILTTCRASLEDEKYIEDKRILKALDFMDIHFDDVLSLVRVAGYCNVSPTRFLHLFKEKTNLSFRRYQLWNKLVKSLPYLTKNSITDTAHAFGFSDSSHYTRTFSETFGVTPKFFLPKR</sequence>